<dbReference type="Gene3D" id="3.40.50.300">
    <property type="entry name" value="P-loop containing nucleotide triphosphate hydrolases"/>
    <property type="match status" value="1"/>
</dbReference>
<evidence type="ECO:0000313" key="2">
    <source>
        <dbReference type="EMBL" id="GGU62909.1"/>
    </source>
</evidence>
<proteinExistence type="predicted"/>
<feature type="compositionally biased region" description="Low complexity" evidence="1">
    <location>
        <begin position="10"/>
        <end position="21"/>
    </location>
</feature>
<dbReference type="Proteomes" id="UP000649573">
    <property type="component" value="Unassembled WGS sequence"/>
</dbReference>
<evidence type="ECO:0008006" key="4">
    <source>
        <dbReference type="Google" id="ProtNLM"/>
    </source>
</evidence>
<dbReference type="EMBL" id="BMRE01000036">
    <property type="protein sequence ID" value="GGU62909.1"/>
    <property type="molecule type" value="Genomic_DNA"/>
</dbReference>
<gene>
    <name evidence="2" type="ORF">GCM10010178_63780</name>
</gene>
<comment type="caution">
    <text evidence="2">The sequence shown here is derived from an EMBL/GenBank/DDBJ whole genome shotgun (WGS) entry which is preliminary data.</text>
</comment>
<keyword evidence="3" id="KW-1185">Reference proteome</keyword>
<accession>A0ABQ2V4C1</accession>
<feature type="region of interest" description="Disordered" evidence="1">
    <location>
        <begin position="1"/>
        <end position="35"/>
    </location>
</feature>
<evidence type="ECO:0000256" key="1">
    <source>
        <dbReference type="SAM" id="MobiDB-lite"/>
    </source>
</evidence>
<name>A0ABQ2V4C1_9PSEU</name>
<protein>
    <recommendedName>
        <fullName evidence="4">ATP-binding cassette, subfamily B</fullName>
    </recommendedName>
</protein>
<dbReference type="SUPFAM" id="SSF52540">
    <property type="entry name" value="P-loop containing nucleoside triphosphate hydrolases"/>
    <property type="match status" value="1"/>
</dbReference>
<sequence length="68" mass="7355">MAPRHPRSRLTQAHTTLAAAHRPTTTAKAHRPTALTSGRIIEQGIHTDLLAANGAYARLWRHGTPEAA</sequence>
<organism evidence="2 3">
    <name type="scientific">Lentzea flava</name>
    <dbReference type="NCBI Taxonomy" id="103732"/>
    <lineage>
        <taxon>Bacteria</taxon>
        <taxon>Bacillati</taxon>
        <taxon>Actinomycetota</taxon>
        <taxon>Actinomycetes</taxon>
        <taxon>Pseudonocardiales</taxon>
        <taxon>Pseudonocardiaceae</taxon>
        <taxon>Lentzea</taxon>
    </lineage>
</organism>
<reference evidence="3" key="1">
    <citation type="journal article" date="2019" name="Int. J. Syst. Evol. Microbiol.">
        <title>The Global Catalogue of Microorganisms (GCM) 10K type strain sequencing project: providing services to taxonomists for standard genome sequencing and annotation.</title>
        <authorList>
            <consortium name="The Broad Institute Genomics Platform"/>
            <consortium name="The Broad Institute Genome Sequencing Center for Infectious Disease"/>
            <person name="Wu L."/>
            <person name="Ma J."/>
        </authorList>
    </citation>
    <scope>NUCLEOTIDE SEQUENCE [LARGE SCALE GENOMIC DNA]</scope>
    <source>
        <strain evidence="3">JCM 3296</strain>
    </source>
</reference>
<evidence type="ECO:0000313" key="3">
    <source>
        <dbReference type="Proteomes" id="UP000649573"/>
    </source>
</evidence>
<dbReference type="InterPro" id="IPR027417">
    <property type="entry name" value="P-loop_NTPase"/>
</dbReference>